<evidence type="ECO:0000256" key="1">
    <source>
        <dbReference type="ARBA" id="ARBA00007447"/>
    </source>
</evidence>
<dbReference type="PROSITE" id="PS51767">
    <property type="entry name" value="PEPTIDASE_A1"/>
    <property type="match status" value="1"/>
</dbReference>
<comment type="similarity">
    <text evidence="1">Belongs to the peptidase A1 family.</text>
</comment>
<dbReference type="AlphaFoldDB" id="A0AA41S2M4"/>
<dbReference type="Pfam" id="PF14541">
    <property type="entry name" value="TAXi_C"/>
    <property type="match status" value="1"/>
</dbReference>
<reference evidence="3" key="1">
    <citation type="submission" date="2022-03" db="EMBL/GenBank/DDBJ databases">
        <title>A functionally conserved STORR gene fusion in Papaver species that diverged 16.8 million years ago.</title>
        <authorList>
            <person name="Catania T."/>
        </authorList>
    </citation>
    <scope>NUCLEOTIDE SEQUENCE</scope>
    <source>
        <strain evidence="3">S-191538</strain>
    </source>
</reference>
<sequence>MSLTRVASVAPFSACFDSKPVISTRLGPAVPSIDLVLSGNVTWTVWGANSMVQAKEGVLCLGFVDGGLDPRTSVVIGGHQLEDNLLQFDIPRSKLGFSSSLLGRQTTCSNFKF</sequence>
<dbReference type="GO" id="GO:0004190">
    <property type="term" value="F:aspartic-type endopeptidase activity"/>
    <property type="evidence" value="ECO:0007669"/>
    <property type="project" value="InterPro"/>
</dbReference>
<gene>
    <name evidence="3" type="ORF">MKW94_005187</name>
</gene>
<dbReference type="InterPro" id="IPR001461">
    <property type="entry name" value="Aspartic_peptidase_A1"/>
</dbReference>
<proteinExistence type="inferred from homology"/>
<organism evidence="3 4">
    <name type="scientific">Papaver nudicaule</name>
    <name type="common">Iceland poppy</name>
    <dbReference type="NCBI Taxonomy" id="74823"/>
    <lineage>
        <taxon>Eukaryota</taxon>
        <taxon>Viridiplantae</taxon>
        <taxon>Streptophyta</taxon>
        <taxon>Embryophyta</taxon>
        <taxon>Tracheophyta</taxon>
        <taxon>Spermatophyta</taxon>
        <taxon>Magnoliopsida</taxon>
        <taxon>Ranunculales</taxon>
        <taxon>Papaveraceae</taxon>
        <taxon>Papaveroideae</taxon>
        <taxon>Papaver</taxon>
    </lineage>
</organism>
<dbReference type="PANTHER" id="PTHR47965:SF103">
    <property type="entry name" value="EUKARYOTIC ASPARTYL PROTEASE FAMILY PROTEIN"/>
    <property type="match status" value="1"/>
</dbReference>
<evidence type="ECO:0000313" key="3">
    <source>
        <dbReference type="EMBL" id="MCL7031882.1"/>
    </source>
</evidence>
<name>A0AA41S2M4_PAPNU</name>
<dbReference type="Proteomes" id="UP001177140">
    <property type="component" value="Unassembled WGS sequence"/>
</dbReference>
<comment type="caution">
    <text evidence="3">The sequence shown here is derived from an EMBL/GenBank/DDBJ whole genome shotgun (WGS) entry which is preliminary data.</text>
</comment>
<dbReference type="Gene3D" id="2.40.70.10">
    <property type="entry name" value="Acid Proteases"/>
    <property type="match status" value="1"/>
</dbReference>
<dbReference type="SUPFAM" id="SSF50630">
    <property type="entry name" value="Acid proteases"/>
    <property type="match status" value="1"/>
</dbReference>
<accession>A0AA41S2M4</accession>
<evidence type="ECO:0000313" key="4">
    <source>
        <dbReference type="Proteomes" id="UP001177140"/>
    </source>
</evidence>
<dbReference type="EMBL" id="JAJJMA010117041">
    <property type="protein sequence ID" value="MCL7031882.1"/>
    <property type="molecule type" value="Genomic_DNA"/>
</dbReference>
<dbReference type="InterPro" id="IPR021109">
    <property type="entry name" value="Peptidase_aspartic_dom_sf"/>
</dbReference>
<keyword evidence="4" id="KW-1185">Reference proteome</keyword>
<evidence type="ECO:0000259" key="2">
    <source>
        <dbReference type="PROSITE" id="PS51767"/>
    </source>
</evidence>
<protein>
    <recommendedName>
        <fullName evidence="2">Peptidase A1 domain-containing protein</fullName>
    </recommendedName>
</protein>
<dbReference type="GO" id="GO:0006508">
    <property type="term" value="P:proteolysis"/>
    <property type="evidence" value="ECO:0007669"/>
    <property type="project" value="InterPro"/>
</dbReference>
<dbReference type="InterPro" id="IPR033121">
    <property type="entry name" value="PEPTIDASE_A1"/>
</dbReference>
<dbReference type="PANTHER" id="PTHR47965">
    <property type="entry name" value="ASPARTYL PROTEASE-RELATED"/>
    <property type="match status" value="1"/>
</dbReference>
<dbReference type="InterPro" id="IPR032799">
    <property type="entry name" value="TAXi_C"/>
</dbReference>
<feature type="domain" description="Peptidase A1" evidence="2">
    <location>
        <begin position="1"/>
        <end position="98"/>
    </location>
</feature>